<protein>
    <submittedName>
        <fullName evidence="1">Uncharacterized protein</fullName>
    </submittedName>
</protein>
<reference evidence="1" key="1">
    <citation type="submission" date="2022-08" db="EMBL/GenBank/DDBJ databases">
        <title>Chryseobacterium antibioticum,isolated from the rhizosphere soil of Pyrola in Tibet.</title>
        <authorList>
            <person name="Kan Y."/>
        </authorList>
    </citation>
    <scope>NUCLEOTIDE SEQUENCE</scope>
    <source>
        <strain evidence="1">Pc2-12</strain>
    </source>
</reference>
<keyword evidence="2" id="KW-1185">Reference proteome</keyword>
<organism evidence="1 2">
    <name type="scientific">Chryseobacterium pyrolae</name>
    <dbReference type="NCBI Taxonomy" id="2987481"/>
    <lineage>
        <taxon>Bacteria</taxon>
        <taxon>Pseudomonadati</taxon>
        <taxon>Bacteroidota</taxon>
        <taxon>Flavobacteriia</taxon>
        <taxon>Flavobacteriales</taxon>
        <taxon>Weeksellaceae</taxon>
        <taxon>Chryseobacterium group</taxon>
        <taxon>Chryseobacterium</taxon>
    </lineage>
</organism>
<proteinExistence type="predicted"/>
<comment type="caution">
    <text evidence="1">The sequence shown here is derived from an EMBL/GenBank/DDBJ whole genome shotgun (WGS) entry which is preliminary data.</text>
</comment>
<dbReference type="RefSeq" id="WP_259828881.1">
    <property type="nucleotide sequence ID" value="NZ_JANZQH010000003.1"/>
</dbReference>
<evidence type="ECO:0000313" key="1">
    <source>
        <dbReference type="EMBL" id="MCT2407764.1"/>
    </source>
</evidence>
<accession>A0ABT2IGK8</accession>
<evidence type="ECO:0000313" key="2">
    <source>
        <dbReference type="Proteomes" id="UP001142057"/>
    </source>
</evidence>
<sequence length="44" mass="5021">MEGKKMFNYETTESRDSPKGKDVQEALVKILQIIIGLIMAILHM</sequence>
<dbReference type="Proteomes" id="UP001142057">
    <property type="component" value="Unassembled WGS sequence"/>
</dbReference>
<name>A0ABT2IGK8_9FLAO</name>
<gene>
    <name evidence="1" type="ORF">NZD88_09465</name>
</gene>
<dbReference type="EMBL" id="JANZQH010000003">
    <property type="protein sequence ID" value="MCT2407764.1"/>
    <property type="molecule type" value="Genomic_DNA"/>
</dbReference>